<reference evidence="1" key="1">
    <citation type="submission" date="2021-01" db="EMBL/GenBank/DDBJ databases">
        <authorList>
            <person name="Kaushik A."/>
        </authorList>
    </citation>
    <scope>NUCLEOTIDE SEQUENCE</scope>
    <source>
        <strain evidence="1">AG2-2IIIB</strain>
    </source>
</reference>
<dbReference type="EMBL" id="CAJMWT010003440">
    <property type="protein sequence ID" value="CAE6471783.1"/>
    <property type="molecule type" value="Genomic_DNA"/>
</dbReference>
<name>A0A8H3C2Y2_9AGAM</name>
<comment type="caution">
    <text evidence="1">The sequence shown here is derived from an EMBL/GenBank/DDBJ whole genome shotgun (WGS) entry which is preliminary data.</text>
</comment>
<organism evidence="1 2">
    <name type="scientific">Rhizoctonia solani</name>
    <dbReference type="NCBI Taxonomy" id="456999"/>
    <lineage>
        <taxon>Eukaryota</taxon>
        <taxon>Fungi</taxon>
        <taxon>Dikarya</taxon>
        <taxon>Basidiomycota</taxon>
        <taxon>Agaricomycotina</taxon>
        <taxon>Agaricomycetes</taxon>
        <taxon>Cantharellales</taxon>
        <taxon>Ceratobasidiaceae</taxon>
        <taxon>Rhizoctonia</taxon>
    </lineage>
</organism>
<protein>
    <recommendedName>
        <fullName evidence="3">F-box domain-containing protein</fullName>
    </recommendedName>
</protein>
<gene>
    <name evidence="1" type="ORF">RDB_LOCUS107382</name>
</gene>
<dbReference type="Proteomes" id="UP000663843">
    <property type="component" value="Unassembled WGS sequence"/>
</dbReference>
<evidence type="ECO:0000313" key="1">
    <source>
        <dbReference type="EMBL" id="CAE6471783.1"/>
    </source>
</evidence>
<proteinExistence type="predicted"/>
<sequence length="444" mass="49667">MSLLTGHSHTWSVGLYEPRRLYGCQLTLPAVCQLWRKIALDLTPLWTSVMIANDPPYDLLELFLSRCGISPLDISVYMDRPIEVYDDEDVAQTTADEIHEFLQRHCPPSRWRTFRLETNDMSAFFILSTWPFTKKSTFPALQSLDLVFTGSFPLKPRSRSISSLPLCHHLEFAEPQAKLRYLRIQGLLSPYIFGTSFHKQLNSLVHLELRFLGESERHLSGSSIPAARLLSEDPTSPDVVQALNTPKVHIPTLKTLSFLSVSSPVWVLNHLLTLDAPNLTTFELTFGHEFVKPKASDRKATKQLVSYIATSGPVGADKKLPLYPSLAHITFSSFEASFEENLDMLLAGYPTINSLVLPKCSTLRPLFNGASELVDLKVGIKEAMELRDFLVMRREAGMPLQTVRAMLGNPIEAGLLNELEGLVQFLIVDKLESGCSSGWPGGLE</sequence>
<evidence type="ECO:0000313" key="2">
    <source>
        <dbReference type="Proteomes" id="UP000663843"/>
    </source>
</evidence>
<dbReference type="AlphaFoldDB" id="A0A8H3C2Y2"/>
<evidence type="ECO:0008006" key="3">
    <source>
        <dbReference type="Google" id="ProtNLM"/>
    </source>
</evidence>
<accession>A0A8H3C2Y2</accession>